<dbReference type="PANTHER" id="PTHR31739:SF25">
    <property type="entry name" value="(E,E)-GERANYLLINALOOL SYNTHASE"/>
    <property type="match status" value="1"/>
</dbReference>
<comment type="cofactor">
    <cofactor evidence="1">
        <name>Mg(2+)</name>
        <dbReference type="ChEBI" id="CHEBI:18420"/>
    </cofactor>
</comment>
<dbReference type="GO" id="GO:0046872">
    <property type="term" value="F:metal ion binding"/>
    <property type="evidence" value="ECO:0007669"/>
    <property type="project" value="UniProtKB-KW"/>
</dbReference>
<protein>
    <recommendedName>
        <fullName evidence="9">(+)-delta-cadinene synthase</fullName>
    </recommendedName>
</protein>
<dbReference type="InterPro" id="IPR001906">
    <property type="entry name" value="Terpene_synth_N"/>
</dbReference>
<reference evidence="7 8" key="1">
    <citation type="submission" date="2024-11" db="EMBL/GenBank/DDBJ databases">
        <title>Chromosome-level genome assembly of Eucalyptus globulus Labill. provides insights into its genome evolution.</title>
        <authorList>
            <person name="Li X."/>
        </authorList>
    </citation>
    <scope>NUCLEOTIDE SEQUENCE [LARGE SCALE GENOMIC DNA]</scope>
    <source>
        <strain evidence="7">CL2024</strain>
        <tissue evidence="7">Fresh tender leaves</tissue>
    </source>
</reference>
<dbReference type="FunFam" id="1.10.600.10:FF:000036">
    <property type="entry name" value="cis-abienol synthase, chloroplastic"/>
    <property type="match status" value="1"/>
</dbReference>
<gene>
    <name evidence="7" type="ORF">ACJRO7_017360</name>
</gene>
<evidence type="ECO:0000259" key="5">
    <source>
        <dbReference type="Pfam" id="PF01397"/>
    </source>
</evidence>
<dbReference type="InterPro" id="IPR036965">
    <property type="entry name" value="Terpene_synth_N_sf"/>
</dbReference>
<evidence type="ECO:0000313" key="8">
    <source>
        <dbReference type="Proteomes" id="UP001634007"/>
    </source>
</evidence>
<dbReference type="InterPro" id="IPR008949">
    <property type="entry name" value="Isoprenoid_synthase_dom_sf"/>
</dbReference>
<dbReference type="Gene3D" id="1.50.10.160">
    <property type="match status" value="1"/>
</dbReference>
<dbReference type="Pfam" id="PF03936">
    <property type="entry name" value="Terpene_synth_C"/>
    <property type="match status" value="1"/>
</dbReference>
<evidence type="ECO:0008006" key="9">
    <source>
        <dbReference type="Google" id="ProtNLM"/>
    </source>
</evidence>
<keyword evidence="4" id="KW-0456">Lyase</keyword>
<dbReference type="Proteomes" id="UP001634007">
    <property type="component" value="Unassembled WGS sequence"/>
</dbReference>
<name>A0ABD3KPX0_EUCGL</name>
<evidence type="ECO:0000256" key="4">
    <source>
        <dbReference type="ARBA" id="ARBA00023239"/>
    </source>
</evidence>
<dbReference type="GO" id="GO:0016102">
    <property type="term" value="P:diterpenoid biosynthetic process"/>
    <property type="evidence" value="ECO:0007669"/>
    <property type="project" value="UniProtKB-ARBA"/>
</dbReference>
<dbReference type="EMBL" id="JBJKBG010000004">
    <property type="protein sequence ID" value="KAL3741874.1"/>
    <property type="molecule type" value="Genomic_DNA"/>
</dbReference>
<keyword evidence="2" id="KW-0479">Metal-binding</keyword>
<dbReference type="FunFam" id="1.50.10.130:FF:000002">
    <property type="entry name" value="Ent-copalyl diphosphate synthase, chloroplastic"/>
    <property type="match status" value="1"/>
</dbReference>
<dbReference type="Gene3D" id="1.10.600.10">
    <property type="entry name" value="Farnesyl Diphosphate Synthase"/>
    <property type="match status" value="1"/>
</dbReference>
<feature type="domain" description="Terpene synthase metal-binding" evidence="6">
    <location>
        <begin position="484"/>
        <end position="721"/>
    </location>
</feature>
<dbReference type="SUPFAM" id="SSF48576">
    <property type="entry name" value="Terpenoid synthases"/>
    <property type="match status" value="1"/>
</dbReference>
<dbReference type="Gene3D" id="1.50.10.130">
    <property type="entry name" value="Terpene synthase, N-terminal domain"/>
    <property type="match status" value="1"/>
</dbReference>
<dbReference type="PANTHER" id="PTHR31739">
    <property type="entry name" value="ENT-COPALYL DIPHOSPHATE SYNTHASE, CHLOROPLASTIC"/>
    <property type="match status" value="1"/>
</dbReference>
<accession>A0ABD3KPX0</accession>
<organism evidence="7 8">
    <name type="scientific">Eucalyptus globulus</name>
    <name type="common">Tasmanian blue gum</name>
    <dbReference type="NCBI Taxonomy" id="34317"/>
    <lineage>
        <taxon>Eukaryota</taxon>
        <taxon>Viridiplantae</taxon>
        <taxon>Streptophyta</taxon>
        <taxon>Embryophyta</taxon>
        <taxon>Tracheophyta</taxon>
        <taxon>Spermatophyta</taxon>
        <taxon>Magnoliopsida</taxon>
        <taxon>eudicotyledons</taxon>
        <taxon>Gunneridae</taxon>
        <taxon>Pentapetalae</taxon>
        <taxon>rosids</taxon>
        <taxon>malvids</taxon>
        <taxon>Myrtales</taxon>
        <taxon>Myrtaceae</taxon>
        <taxon>Myrtoideae</taxon>
        <taxon>Eucalypteae</taxon>
        <taxon>Eucalyptus</taxon>
    </lineage>
</organism>
<dbReference type="AlphaFoldDB" id="A0ABD3KPX0"/>
<evidence type="ECO:0000256" key="1">
    <source>
        <dbReference type="ARBA" id="ARBA00001946"/>
    </source>
</evidence>
<dbReference type="InterPro" id="IPR005630">
    <property type="entry name" value="Terpene_synthase_metal-bd"/>
</dbReference>
<keyword evidence="3" id="KW-0460">Magnesium</keyword>
<dbReference type="InterPro" id="IPR008930">
    <property type="entry name" value="Terpenoid_cyclase/PrenylTrfase"/>
</dbReference>
<keyword evidence="8" id="KW-1185">Reference proteome</keyword>
<dbReference type="SFLD" id="SFLDG01014">
    <property type="entry name" value="Terpene_Cyclase_Like_1_N-term"/>
    <property type="match status" value="1"/>
</dbReference>
<feature type="domain" description="Terpene synthase N-terminal" evidence="5">
    <location>
        <begin position="241"/>
        <end position="409"/>
    </location>
</feature>
<dbReference type="InterPro" id="IPR050148">
    <property type="entry name" value="Terpene_synthase-like"/>
</dbReference>
<sequence length="847" mass="97878">MESQKSSFQSLVNTIKRDILSVMGSHSFLSPSPYDTAWLAMIPDPHRHERPMFEGCLNWVLQNQNEEGFWGHHDYDRHEMPGGVECLASTLVCMTVLKKWHAGSPLIEKGLKFIHKNAELLLSRYTHGKFSRWIAIVLPGMVELARASSLEVVFPESVDRALADLFINRRQILEREELVDKNQYCPLLSYLEALPSTYKISHETILKHLDSDGSLFQSPSATSRAYLSTGNEACLAYLQSLASNCASSGIPSLYPVDEDLTKLSMVHQLVRLGLTEYFDRENDEILAKIYRNYKHEKEITKSIHSIAAELYKDCLEFWLLRMHGYRVSPSSFCWFLNHEEVRDHIEKHYEYFSSVLLYIYRASNLMLPDEYELEKARIFSKKFLEKIASRETRDSSIISSSHCRMIEHELGLPWMARLDHLEHRTWMEEKDACVLWMGKFPYNRPSFVHNQDIVQLALQNYVLRQSVYRMELDVVKRWSETTGLRKMGFGREKTLYSYFAVAASISLPCNSDVRVLVAKSAIMITVADDFFDMEGSIEDLEKLTNAVQRWDGEGLTAHTKTIFEALDDLVTDFRMKCFKQSGKDIKKNLQEIWGETFHSWLMEAKWSKSGGAPPTQEYLDVGMTSIAAHILVLPSSCLASPTTPLHQLWSNAYQPITKLLMVITRLLNDIQSYEAKFLMLYSIKEKQGKLNFVLLYLKENPEASIEDSINFVQLLLEQLKKEFLLHVLEELCNLPEPSRRLHLGCLKVFHMFFNSSNRYDSETGMLHDIQKALVVPPRVPKLKPLRPLPEKLGPKPWEFVTKSLYGQVGLERFPRKSFVGYRISSRTGPVDRWEKMYKSSNFKLCFA</sequence>
<evidence type="ECO:0000313" key="7">
    <source>
        <dbReference type="EMBL" id="KAL3741874.1"/>
    </source>
</evidence>
<dbReference type="SUPFAM" id="SSF48239">
    <property type="entry name" value="Terpenoid cyclases/Protein prenyltransferases"/>
    <property type="match status" value="2"/>
</dbReference>
<evidence type="ECO:0000259" key="6">
    <source>
        <dbReference type="Pfam" id="PF03936"/>
    </source>
</evidence>
<comment type="caution">
    <text evidence="7">The sequence shown here is derived from an EMBL/GenBank/DDBJ whole genome shotgun (WGS) entry which is preliminary data.</text>
</comment>
<evidence type="ECO:0000256" key="3">
    <source>
        <dbReference type="ARBA" id="ARBA00022842"/>
    </source>
</evidence>
<dbReference type="Pfam" id="PF01397">
    <property type="entry name" value="Terpene_synth"/>
    <property type="match status" value="1"/>
</dbReference>
<proteinExistence type="predicted"/>
<evidence type="ECO:0000256" key="2">
    <source>
        <dbReference type="ARBA" id="ARBA00022723"/>
    </source>
</evidence>
<dbReference type="GO" id="GO:0016838">
    <property type="term" value="F:carbon-oxygen lyase activity, acting on phosphates"/>
    <property type="evidence" value="ECO:0007669"/>
    <property type="project" value="UniProtKB-ARBA"/>
</dbReference>